<name>A0ABW3USZ0_9BACL</name>
<evidence type="ECO:0000259" key="3">
    <source>
        <dbReference type="PROSITE" id="PS51186"/>
    </source>
</evidence>
<dbReference type="PANTHER" id="PTHR43877:SF1">
    <property type="entry name" value="ACETYLTRANSFERASE"/>
    <property type="match status" value="1"/>
</dbReference>
<dbReference type="Gene3D" id="3.40.630.30">
    <property type="match status" value="1"/>
</dbReference>
<keyword evidence="1 4" id="KW-0808">Transferase</keyword>
<keyword evidence="2 4" id="KW-0012">Acyltransferase</keyword>
<dbReference type="InterPro" id="IPR000182">
    <property type="entry name" value="GNAT_dom"/>
</dbReference>
<protein>
    <submittedName>
        <fullName evidence="4">GNAT family N-acetyltransferase</fullName>
        <ecNumber evidence="4">2.3.-.-</ecNumber>
    </submittedName>
</protein>
<dbReference type="CDD" id="cd04301">
    <property type="entry name" value="NAT_SF"/>
    <property type="match status" value="1"/>
</dbReference>
<evidence type="ECO:0000313" key="5">
    <source>
        <dbReference type="Proteomes" id="UP001597180"/>
    </source>
</evidence>
<organism evidence="4 5">
    <name type="scientific">Paenibacillus vulneris</name>
    <dbReference type="NCBI Taxonomy" id="1133364"/>
    <lineage>
        <taxon>Bacteria</taxon>
        <taxon>Bacillati</taxon>
        <taxon>Bacillota</taxon>
        <taxon>Bacilli</taxon>
        <taxon>Bacillales</taxon>
        <taxon>Paenibacillaceae</taxon>
        <taxon>Paenibacillus</taxon>
    </lineage>
</organism>
<dbReference type="PANTHER" id="PTHR43877">
    <property type="entry name" value="AMINOALKYLPHOSPHONATE N-ACETYLTRANSFERASE-RELATED-RELATED"/>
    <property type="match status" value="1"/>
</dbReference>
<dbReference type="RefSeq" id="WP_079909509.1">
    <property type="nucleotide sequence ID" value="NZ_BAABJG010000015.1"/>
</dbReference>
<dbReference type="EC" id="2.3.-.-" evidence="4"/>
<feature type="domain" description="N-acetyltransferase" evidence="3">
    <location>
        <begin position="5"/>
        <end position="169"/>
    </location>
</feature>
<evidence type="ECO:0000256" key="1">
    <source>
        <dbReference type="ARBA" id="ARBA00022679"/>
    </source>
</evidence>
<sequence length="169" mass="18901">MSSQIKIQVLSTVEGHVDELSKLLVDVVDGGASIGFLPPMAYEEAQKYWRNVTEPNVILFVALWDRQLAGTVQLQLCPKQNGLHRAEMAKLMTHPDYRNKGIGRLLMQTAERRALEEGRTLLVLDTREGDPSNHLYASLGYIQAGRIPDYAKSADGKLDATVIYYKQIS</sequence>
<comment type="caution">
    <text evidence="4">The sequence shown here is derived from an EMBL/GenBank/DDBJ whole genome shotgun (WGS) entry which is preliminary data.</text>
</comment>
<evidence type="ECO:0000256" key="2">
    <source>
        <dbReference type="ARBA" id="ARBA00023315"/>
    </source>
</evidence>
<reference evidence="5" key="1">
    <citation type="journal article" date="2019" name="Int. J. Syst. Evol. Microbiol.">
        <title>The Global Catalogue of Microorganisms (GCM) 10K type strain sequencing project: providing services to taxonomists for standard genome sequencing and annotation.</title>
        <authorList>
            <consortium name="The Broad Institute Genomics Platform"/>
            <consortium name="The Broad Institute Genome Sequencing Center for Infectious Disease"/>
            <person name="Wu L."/>
            <person name="Ma J."/>
        </authorList>
    </citation>
    <scope>NUCLEOTIDE SEQUENCE [LARGE SCALE GENOMIC DNA]</scope>
    <source>
        <strain evidence="5">CCUG 53270</strain>
    </source>
</reference>
<dbReference type="SUPFAM" id="SSF55729">
    <property type="entry name" value="Acyl-CoA N-acyltransferases (Nat)"/>
    <property type="match status" value="1"/>
</dbReference>
<dbReference type="Pfam" id="PF00583">
    <property type="entry name" value="Acetyltransf_1"/>
    <property type="match status" value="1"/>
</dbReference>
<keyword evidence="5" id="KW-1185">Reference proteome</keyword>
<gene>
    <name evidence="4" type="ORF">ACFQ4B_20790</name>
</gene>
<dbReference type="PROSITE" id="PS51186">
    <property type="entry name" value="GNAT"/>
    <property type="match status" value="1"/>
</dbReference>
<accession>A0ABW3USZ0</accession>
<dbReference type="Proteomes" id="UP001597180">
    <property type="component" value="Unassembled WGS sequence"/>
</dbReference>
<proteinExistence type="predicted"/>
<dbReference type="GO" id="GO:0016746">
    <property type="term" value="F:acyltransferase activity"/>
    <property type="evidence" value="ECO:0007669"/>
    <property type="project" value="UniProtKB-KW"/>
</dbReference>
<dbReference type="EMBL" id="JBHTLU010000031">
    <property type="protein sequence ID" value="MFD1222559.1"/>
    <property type="molecule type" value="Genomic_DNA"/>
</dbReference>
<dbReference type="InterPro" id="IPR050832">
    <property type="entry name" value="Bact_Acetyltransf"/>
</dbReference>
<dbReference type="InterPro" id="IPR016181">
    <property type="entry name" value="Acyl_CoA_acyltransferase"/>
</dbReference>
<evidence type="ECO:0000313" key="4">
    <source>
        <dbReference type="EMBL" id="MFD1222559.1"/>
    </source>
</evidence>